<comment type="caution">
    <text evidence="2">The sequence shown here is derived from an EMBL/GenBank/DDBJ whole genome shotgun (WGS) entry which is preliminary data.</text>
</comment>
<dbReference type="EMBL" id="VSRR010033668">
    <property type="protein sequence ID" value="MPC71847.1"/>
    <property type="molecule type" value="Genomic_DNA"/>
</dbReference>
<organism evidence="2 3">
    <name type="scientific">Portunus trituberculatus</name>
    <name type="common">Swimming crab</name>
    <name type="synonym">Neptunus trituberculatus</name>
    <dbReference type="NCBI Taxonomy" id="210409"/>
    <lineage>
        <taxon>Eukaryota</taxon>
        <taxon>Metazoa</taxon>
        <taxon>Ecdysozoa</taxon>
        <taxon>Arthropoda</taxon>
        <taxon>Crustacea</taxon>
        <taxon>Multicrustacea</taxon>
        <taxon>Malacostraca</taxon>
        <taxon>Eumalacostraca</taxon>
        <taxon>Eucarida</taxon>
        <taxon>Decapoda</taxon>
        <taxon>Pleocyemata</taxon>
        <taxon>Brachyura</taxon>
        <taxon>Eubrachyura</taxon>
        <taxon>Portunoidea</taxon>
        <taxon>Portunidae</taxon>
        <taxon>Portuninae</taxon>
        <taxon>Portunus</taxon>
    </lineage>
</organism>
<feature type="transmembrane region" description="Helical" evidence="1">
    <location>
        <begin position="48"/>
        <end position="68"/>
    </location>
</feature>
<protein>
    <submittedName>
        <fullName evidence="2">Uncharacterized protein</fullName>
    </submittedName>
</protein>
<evidence type="ECO:0000313" key="2">
    <source>
        <dbReference type="EMBL" id="MPC71847.1"/>
    </source>
</evidence>
<dbReference type="Proteomes" id="UP000324222">
    <property type="component" value="Unassembled WGS sequence"/>
</dbReference>
<gene>
    <name evidence="2" type="ORF">E2C01_066137</name>
</gene>
<proteinExistence type="predicted"/>
<keyword evidence="1" id="KW-0472">Membrane</keyword>
<name>A0A5B7HRH8_PORTR</name>
<keyword evidence="1" id="KW-0812">Transmembrane</keyword>
<sequence>MQNPNHVLQVAFVLKSVSGRRTKETLAYFLGGEPVTKIVFTGQTRRSAYIPLGSGVLFVLIGLISSSFDSIAIKNHLPQGSVRSTFGRRYEKVLVCPGLPYTPGKGAAILLRESTPGSILTRDGGSRAGDATTVTTTTTTTTAAAGHPSLHALTLRKNYITDTREENALYCKIK</sequence>
<accession>A0A5B7HRH8</accession>
<evidence type="ECO:0000313" key="3">
    <source>
        <dbReference type="Proteomes" id="UP000324222"/>
    </source>
</evidence>
<dbReference type="AlphaFoldDB" id="A0A5B7HRH8"/>
<keyword evidence="3" id="KW-1185">Reference proteome</keyword>
<reference evidence="2 3" key="1">
    <citation type="submission" date="2019-05" db="EMBL/GenBank/DDBJ databases">
        <title>Another draft genome of Portunus trituberculatus and its Hox gene families provides insights of decapod evolution.</title>
        <authorList>
            <person name="Jeong J.-H."/>
            <person name="Song I."/>
            <person name="Kim S."/>
            <person name="Choi T."/>
            <person name="Kim D."/>
            <person name="Ryu S."/>
            <person name="Kim W."/>
        </authorList>
    </citation>
    <scope>NUCLEOTIDE SEQUENCE [LARGE SCALE GENOMIC DNA]</scope>
    <source>
        <tissue evidence="2">Muscle</tissue>
    </source>
</reference>
<evidence type="ECO:0000256" key="1">
    <source>
        <dbReference type="SAM" id="Phobius"/>
    </source>
</evidence>
<keyword evidence="1" id="KW-1133">Transmembrane helix</keyword>